<organism evidence="1 2">
    <name type="scientific">Smallanthus sonchifolius</name>
    <dbReference type="NCBI Taxonomy" id="185202"/>
    <lineage>
        <taxon>Eukaryota</taxon>
        <taxon>Viridiplantae</taxon>
        <taxon>Streptophyta</taxon>
        <taxon>Embryophyta</taxon>
        <taxon>Tracheophyta</taxon>
        <taxon>Spermatophyta</taxon>
        <taxon>Magnoliopsida</taxon>
        <taxon>eudicotyledons</taxon>
        <taxon>Gunneridae</taxon>
        <taxon>Pentapetalae</taxon>
        <taxon>asterids</taxon>
        <taxon>campanulids</taxon>
        <taxon>Asterales</taxon>
        <taxon>Asteraceae</taxon>
        <taxon>Asteroideae</taxon>
        <taxon>Heliantheae alliance</taxon>
        <taxon>Millerieae</taxon>
        <taxon>Smallanthus</taxon>
    </lineage>
</organism>
<reference evidence="2" key="1">
    <citation type="journal article" date="2022" name="Mol. Ecol. Resour.">
        <title>The genomes of chicory, endive, great burdock and yacon provide insights into Asteraceae palaeo-polyploidization history and plant inulin production.</title>
        <authorList>
            <person name="Fan W."/>
            <person name="Wang S."/>
            <person name="Wang H."/>
            <person name="Wang A."/>
            <person name="Jiang F."/>
            <person name="Liu H."/>
            <person name="Zhao H."/>
            <person name="Xu D."/>
            <person name="Zhang Y."/>
        </authorList>
    </citation>
    <scope>NUCLEOTIDE SEQUENCE [LARGE SCALE GENOMIC DNA]</scope>
    <source>
        <strain evidence="2">cv. Yunnan</strain>
    </source>
</reference>
<keyword evidence="2" id="KW-1185">Reference proteome</keyword>
<gene>
    <name evidence="1" type="ORF">L1987_45171</name>
</gene>
<comment type="caution">
    <text evidence="1">The sequence shown here is derived from an EMBL/GenBank/DDBJ whole genome shotgun (WGS) entry which is preliminary data.</text>
</comment>
<sequence>MMKIESRLFSSGGWPSRLQPLDYLNSRSDGDQGFKSSQNLLFIFLYFPHCQRNQGLWMSFQDFNLEYNRSKLLDLVCDFIG</sequence>
<dbReference type="Proteomes" id="UP001056120">
    <property type="component" value="Linkage Group LG14"/>
</dbReference>
<evidence type="ECO:0000313" key="2">
    <source>
        <dbReference type="Proteomes" id="UP001056120"/>
    </source>
</evidence>
<reference evidence="1 2" key="2">
    <citation type="journal article" date="2022" name="Mol. Ecol. Resour.">
        <title>The genomes of chicory, endive, great burdock and yacon provide insights into Asteraceae paleo-polyploidization history and plant inulin production.</title>
        <authorList>
            <person name="Fan W."/>
            <person name="Wang S."/>
            <person name="Wang H."/>
            <person name="Wang A."/>
            <person name="Jiang F."/>
            <person name="Liu H."/>
            <person name="Zhao H."/>
            <person name="Xu D."/>
            <person name="Zhang Y."/>
        </authorList>
    </citation>
    <scope>NUCLEOTIDE SEQUENCE [LARGE SCALE GENOMIC DNA]</scope>
    <source>
        <strain evidence="2">cv. Yunnan</strain>
        <tissue evidence="1">Leaves</tissue>
    </source>
</reference>
<accession>A0ACB9GRA6</accession>
<dbReference type="EMBL" id="CM042031">
    <property type="protein sequence ID" value="KAI3786044.1"/>
    <property type="molecule type" value="Genomic_DNA"/>
</dbReference>
<evidence type="ECO:0000313" key="1">
    <source>
        <dbReference type="EMBL" id="KAI3786044.1"/>
    </source>
</evidence>
<proteinExistence type="predicted"/>
<name>A0ACB9GRA6_9ASTR</name>
<protein>
    <submittedName>
        <fullName evidence="1">Uncharacterized protein</fullName>
    </submittedName>
</protein>